<evidence type="ECO:0000313" key="3">
    <source>
        <dbReference type="EMBL" id="OYX04973.1"/>
    </source>
</evidence>
<gene>
    <name evidence="3" type="ORF">B7Z12_04880</name>
</gene>
<evidence type="ECO:0000256" key="2">
    <source>
        <dbReference type="SAM" id="SignalP"/>
    </source>
</evidence>
<evidence type="ECO:0000313" key="4">
    <source>
        <dbReference type="Proteomes" id="UP000215616"/>
    </source>
</evidence>
<sequence>MRKTSTRVAVAGAAISTLIAGAALAQIPAPPPPPAPPAPPEAPLPPLPPMPMDGMMAMVGPGMDMMMRHGRPADPEKRAQRLRDVLQLRPDQDGALKAFVAATSPKIEIKREVVKKEKGDKADGDKMEWTERAPMTTLERLDRMTKAADAMKQRAEATRAFYTALTPSQQKTFDVLGMSEDGLGGGEHVFVRRFDAKGPAMFKGGDRKVIIQRKIG</sequence>
<organism evidence="3 4">
    <name type="scientific">Caulobacter vibrioides</name>
    <name type="common">Caulobacter crescentus</name>
    <dbReference type="NCBI Taxonomy" id="155892"/>
    <lineage>
        <taxon>Bacteria</taxon>
        <taxon>Pseudomonadati</taxon>
        <taxon>Pseudomonadota</taxon>
        <taxon>Alphaproteobacteria</taxon>
        <taxon>Caulobacterales</taxon>
        <taxon>Caulobacteraceae</taxon>
        <taxon>Caulobacter</taxon>
    </lineage>
</organism>
<name>A0A258DCH6_CAUVI</name>
<protein>
    <submittedName>
        <fullName evidence="3">Uncharacterized protein</fullName>
    </submittedName>
</protein>
<reference evidence="3 4" key="1">
    <citation type="submission" date="2017-03" db="EMBL/GenBank/DDBJ databases">
        <title>Lifting the veil on microbial sulfur biogeochemistry in mining wastewaters.</title>
        <authorList>
            <person name="Kantor R.S."/>
            <person name="Colenbrander Nelson T."/>
            <person name="Marshall S."/>
            <person name="Bennett D."/>
            <person name="Apte S."/>
            <person name="Camacho D."/>
            <person name="Thomas B.C."/>
            <person name="Warren L.A."/>
            <person name="Banfield J.F."/>
        </authorList>
    </citation>
    <scope>NUCLEOTIDE SEQUENCE [LARGE SCALE GENOMIC DNA]</scope>
    <source>
        <strain evidence="3">32-67-7</strain>
    </source>
</reference>
<accession>A0A258DCH6</accession>
<evidence type="ECO:0000256" key="1">
    <source>
        <dbReference type="SAM" id="MobiDB-lite"/>
    </source>
</evidence>
<keyword evidence="2" id="KW-0732">Signal</keyword>
<dbReference type="InterPro" id="IPR012899">
    <property type="entry name" value="LTXXQ"/>
</dbReference>
<dbReference type="GO" id="GO:0042597">
    <property type="term" value="C:periplasmic space"/>
    <property type="evidence" value="ECO:0007669"/>
    <property type="project" value="InterPro"/>
</dbReference>
<dbReference type="AlphaFoldDB" id="A0A258DCH6"/>
<proteinExistence type="predicted"/>
<dbReference type="Pfam" id="PF07813">
    <property type="entry name" value="LTXXQ"/>
    <property type="match status" value="1"/>
</dbReference>
<feature type="region of interest" description="Disordered" evidence="1">
    <location>
        <begin position="29"/>
        <end position="51"/>
    </location>
</feature>
<comment type="caution">
    <text evidence="3">The sequence shown here is derived from an EMBL/GenBank/DDBJ whole genome shotgun (WGS) entry which is preliminary data.</text>
</comment>
<feature type="chain" id="PRO_5012853079" evidence="2">
    <location>
        <begin position="26"/>
        <end position="216"/>
    </location>
</feature>
<dbReference type="Proteomes" id="UP000215616">
    <property type="component" value="Unassembled WGS sequence"/>
</dbReference>
<feature type="signal peptide" evidence="2">
    <location>
        <begin position="1"/>
        <end position="25"/>
    </location>
</feature>
<dbReference type="EMBL" id="NCDQ01000051">
    <property type="protein sequence ID" value="OYX04973.1"/>
    <property type="molecule type" value="Genomic_DNA"/>
</dbReference>